<evidence type="ECO:0000256" key="1">
    <source>
        <dbReference type="SAM" id="SignalP"/>
    </source>
</evidence>
<keyword evidence="1" id="KW-0732">Signal</keyword>
<evidence type="ECO:0000313" key="3">
    <source>
        <dbReference type="Proteomes" id="UP001628668"/>
    </source>
</evidence>
<dbReference type="RefSeq" id="WP_064567287.1">
    <property type="nucleotide sequence ID" value="NZ_JBJOSA010000024.1"/>
</dbReference>
<dbReference type="Proteomes" id="UP001628668">
    <property type="component" value="Unassembled WGS sequence"/>
</dbReference>
<feature type="chain" id="PRO_5045656499" description="Lactococcin 972 family bacteriocin" evidence="1">
    <location>
        <begin position="33"/>
        <end position="95"/>
    </location>
</feature>
<protein>
    <recommendedName>
        <fullName evidence="4">Lactococcin 972 family bacteriocin</fullName>
    </recommendedName>
</protein>
<keyword evidence="3" id="KW-1185">Reference proteome</keyword>
<evidence type="ECO:0000313" key="2">
    <source>
        <dbReference type="EMBL" id="MFL8938881.1"/>
    </source>
</evidence>
<gene>
    <name evidence="2" type="ORF">ACKA06_19020</name>
</gene>
<proteinExistence type="predicted"/>
<dbReference type="EMBL" id="JBJOSA010000024">
    <property type="protein sequence ID" value="MFL8938881.1"/>
    <property type="molecule type" value="Genomic_DNA"/>
</dbReference>
<evidence type="ECO:0008006" key="4">
    <source>
        <dbReference type="Google" id="ProtNLM"/>
    </source>
</evidence>
<feature type="signal peptide" evidence="1">
    <location>
        <begin position="1"/>
        <end position="32"/>
    </location>
</feature>
<accession>A0ABW8VU43</accession>
<organism evidence="2 3">
    <name type="scientific">Rossellomorea oryzaecorticis</name>
    <dbReference type="NCBI Taxonomy" id="1396505"/>
    <lineage>
        <taxon>Bacteria</taxon>
        <taxon>Bacillati</taxon>
        <taxon>Bacillota</taxon>
        <taxon>Bacilli</taxon>
        <taxon>Bacillales</taxon>
        <taxon>Bacillaceae</taxon>
        <taxon>Rossellomorea</taxon>
    </lineage>
</organism>
<reference evidence="2 3" key="1">
    <citation type="submission" date="2024-12" db="EMBL/GenBank/DDBJ databases">
        <authorList>
            <person name="Li X."/>
            <person name="Zhang D."/>
        </authorList>
    </citation>
    <scope>NUCLEOTIDE SEQUENCE [LARGE SCALE GENOMIC DNA]</scope>
    <source>
        <strain evidence="2 3">JCM19602</strain>
    </source>
</reference>
<comment type="caution">
    <text evidence="2">The sequence shown here is derived from an EMBL/GenBank/DDBJ whole genome shotgun (WGS) entry which is preliminary data.</text>
</comment>
<sequence>MKKAVRTGLKCLLALGMIAPGAAAISVTSASAAGDFNRAIEGPPGGYGSLSWVYHGQSSTTYYTIKEYLDTTQQYWKKVYYDKNNQYVKSTFGIN</sequence>
<name>A0ABW8VU43_9BACI</name>